<evidence type="ECO:0008006" key="3">
    <source>
        <dbReference type="Google" id="ProtNLM"/>
    </source>
</evidence>
<organism evidence="1 2">
    <name type="scientific">Metabacillus litoralis</name>
    <dbReference type="NCBI Taxonomy" id="152268"/>
    <lineage>
        <taxon>Bacteria</taxon>
        <taxon>Bacillati</taxon>
        <taxon>Bacillota</taxon>
        <taxon>Bacilli</taxon>
        <taxon>Bacillales</taxon>
        <taxon>Bacillaceae</taxon>
        <taxon>Metabacillus</taxon>
    </lineage>
</organism>
<dbReference type="EMBL" id="VOQF01000028">
    <property type="protein sequence ID" value="TXC79022.1"/>
    <property type="molecule type" value="Genomic_DNA"/>
</dbReference>
<gene>
    <name evidence="1" type="ORF">FS935_22280</name>
</gene>
<dbReference type="Proteomes" id="UP000321363">
    <property type="component" value="Unassembled WGS sequence"/>
</dbReference>
<dbReference type="AlphaFoldDB" id="A0A5C6V033"/>
<accession>A0A5C6V033</accession>
<reference evidence="1 2" key="1">
    <citation type="journal article" date="2005" name="Int. J. Syst. Evol. Microbiol.">
        <title>Bacillus litoralis sp. nov., isolated from a tidal flat of the Yellow Sea in Korea.</title>
        <authorList>
            <person name="Yoon J.H."/>
            <person name="Oh T.K."/>
        </authorList>
    </citation>
    <scope>NUCLEOTIDE SEQUENCE [LARGE SCALE GENOMIC DNA]</scope>
    <source>
        <strain evidence="1 2">SW-211</strain>
    </source>
</reference>
<protein>
    <recommendedName>
        <fullName evidence="3">GRAM domain-containing protein</fullName>
    </recommendedName>
</protein>
<sequence>METTWIGDKPTLGQKNSYRKYSSLLLSSPIINSEKTLKIIEAECDKSSGRELDGVIILTTENFYFLSKKEVITYPYTMINDISVKRDGKDKNEYKLTLRIGRSNRYFDDIKSLFSKILWV</sequence>
<comment type="caution">
    <text evidence="1">The sequence shown here is derived from an EMBL/GenBank/DDBJ whole genome shotgun (WGS) entry which is preliminary data.</text>
</comment>
<evidence type="ECO:0000313" key="1">
    <source>
        <dbReference type="EMBL" id="TXC79022.1"/>
    </source>
</evidence>
<evidence type="ECO:0000313" key="2">
    <source>
        <dbReference type="Proteomes" id="UP000321363"/>
    </source>
</evidence>
<dbReference type="OrthoDB" id="4376109at2"/>
<dbReference type="RefSeq" id="WP_146950815.1">
    <property type="nucleotide sequence ID" value="NZ_VOQF01000028.1"/>
</dbReference>
<proteinExistence type="predicted"/>
<keyword evidence="2" id="KW-1185">Reference proteome</keyword>
<name>A0A5C6V033_9BACI</name>